<dbReference type="EMBL" id="FQUE01000037">
    <property type="protein sequence ID" value="SHF99124.1"/>
    <property type="molecule type" value="Genomic_DNA"/>
</dbReference>
<evidence type="ECO:0000259" key="9">
    <source>
        <dbReference type="Pfam" id="PF02706"/>
    </source>
</evidence>
<dbReference type="STRING" id="366533.SAMN05444339_1372"/>
<evidence type="ECO:0000256" key="2">
    <source>
        <dbReference type="ARBA" id="ARBA00022475"/>
    </source>
</evidence>
<feature type="transmembrane region" description="Helical" evidence="8">
    <location>
        <begin position="422"/>
        <end position="442"/>
    </location>
</feature>
<feature type="compositionally biased region" description="Low complexity" evidence="7">
    <location>
        <begin position="254"/>
        <end position="266"/>
    </location>
</feature>
<feature type="coiled-coil region" evidence="6">
    <location>
        <begin position="326"/>
        <end position="384"/>
    </location>
</feature>
<dbReference type="PANTHER" id="PTHR32309:SF31">
    <property type="entry name" value="CAPSULAR EXOPOLYSACCHARIDE FAMILY"/>
    <property type="match status" value="1"/>
</dbReference>
<feature type="transmembrane region" description="Helical" evidence="8">
    <location>
        <begin position="481"/>
        <end position="501"/>
    </location>
</feature>
<evidence type="ECO:0000313" key="11">
    <source>
        <dbReference type="Proteomes" id="UP000183987"/>
    </source>
</evidence>
<proteinExistence type="predicted"/>
<keyword evidence="6" id="KW-0175">Coiled coil</keyword>
<evidence type="ECO:0000256" key="8">
    <source>
        <dbReference type="SAM" id="Phobius"/>
    </source>
</evidence>
<sequence>MDLRFYLSLFLRRLHWFLLFVIIGSAIGLTLAKVLPPVYVANARLLIESEQIPDSLAASTVQTEATEQMEIIQQRILTRDTLLDLANRFDVYAADDGTIQRRDAATIVEDMRRRITIETTGGASTSRGPVRATLVNVSFSAATADMAAAVTNELVTQILRQDVSMRTGSARQTLEFFEQEVTRLDSELSTRGSEILAFQEANQEALPDSLDFRRSQQTANQERLLQLNRDEASLRDRRNSLVSLREAAQASGVTETPTSQQTSEQQQLQSLREQLSNSLAILSPENPKIRMLQSQVDSLAVIVEQQQSQAGVSQDGSPLSSFDLQLAEIDAQLKFLSDQKTQVEKELTNLKTSIEATPGNAISLDTLQRDYANVRAQYDQAVANKARAETGDVIETLSKGQRISVIEQAVKPSEPEKPNRPVIALAGVGGGLVMGLAMIVLLEVLNKGIRRPGDLTKALGITTFATLPYFRTREEIWRRRTIMYGVLGGLLVGIPVTLWAIDNFYMPLDLLLNSISRRIGLASLIVNVPLAAA</sequence>
<keyword evidence="4 8" id="KW-1133">Transmembrane helix</keyword>
<organism evidence="10 11">
    <name type="scientific">Loktanella atrilutea</name>
    <dbReference type="NCBI Taxonomy" id="366533"/>
    <lineage>
        <taxon>Bacteria</taxon>
        <taxon>Pseudomonadati</taxon>
        <taxon>Pseudomonadota</taxon>
        <taxon>Alphaproteobacteria</taxon>
        <taxon>Rhodobacterales</taxon>
        <taxon>Roseobacteraceae</taxon>
        <taxon>Loktanella</taxon>
    </lineage>
</organism>
<dbReference type="RefSeq" id="WP_072859058.1">
    <property type="nucleotide sequence ID" value="NZ_FQUE01000037.1"/>
</dbReference>
<evidence type="ECO:0000256" key="6">
    <source>
        <dbReference type="SAM" id="Coils"/>
    </source>
</evidence>
<feature type="region of interest" description="Disordered" evidence="7">
    <location>
        <begin position="247"/>
        <end position="266"/>
    </location>
</feature>
<dbReference type="AlphaFoldDB" id="A0A1M5G638"/>
<keyword evidence="5 8" id="KW-0472">Membrane</keyword>
<dbReference type="GO" id="GO:0005886">
    <property type="term" value="C:plasma membrane"/>
    <property type="evidence" value="ECO:0007669"/>
    <property type="project" value="UniProtKB-SubCell"/>
</dbReference>
<gene>
    <name evidence="10" type="ORF">SAMN05444339_1372</name>
</gene>
<dbReference type="PANTHER" id="PTHR32309">
    <property type="entry name" value="TYROSINE-PROTEIN KINASE"/>
    <property type="match status" value="1"/>
</dbReference>
<evidence type="ECO:0000256" key="7">
    <source>
        <dbReference type="SAM" id="MobiDB-lite"/>
    </source>
</evidence>
<dbReference type="Pfam" id="PF02706">
    <property type="entry name" value="Wzz"/>
    <property type="match status" value="1"/>
</dbReference>
<feature type="domain" description="Polysaccharide chain length determinant N-terminal" evidence="9">
    <location>
        <begin position="1"/>
        <end position="78"/>
    </location>
</feature>
<comment type="subcellular location">
    <subcellularLocation>
        <location evidence="1">Cell membrane</location>
        <topology evidence="1">Multi-pass membrane protein</topology>
    </subcellularLocation>
</comment>
<dbReference type="InterPro" id="IPR003856">
    <property type="entry name" value="LPS_length_determ_N"/>
</dbReference>
<accession>A0A1M5G638</accession>
<keyword evidence="11" id="KW-1185">Reference proteome</keyword>
<evidence type="ECO:0000256" key="1">
    <source>
        <dbReference type="ARBA" id="ARBA00004651"/>
    </source>
</evidence>
<keyword evidence="3 8" id="KW-0812">Transmembrane</keyword>
<protein>
    <submittedName>
        <fullName evidence="10">Uncharacterized protein involved in exopolysaccharide biosynthesis</fullName>
    </submittedName>
</protein>
<dbReference type="InterPro" id="IPR050445">
    <property type="entry name" value="Bact_polysacc_biosynth/exp"/>
</dbReference>
<keyword evidence="2" id="KW-1003">Cell membrane</keyword>
<reference evidence="11" key="1">
    <citation type="submission" date="2016-11" db="EMBL/GenBank/DDBJ databases">
        <authorList>
            <person name="Varghese N."/>
            <person name="Submissions S."/>
        </authorList>
    </citation>
    <scope>NUCLEOTIDE SEQUENCE [LARGE SCALE GENOMIC DNA]</scope>
    <source>
        <strain evidence="11">DSM 29326</strain>
    </source>
</reference>
<dbReference type="Proteomes" id="UP000183987">
    <property type="component" value="Unassembled WGS sequence"/>
</dbReference>
<name>A0A1M5G638_LOKAT</name>
<evidence type="ECO:0000256" key="3">
    <source>
        <dbReference type="ARBA" id="ARBA00022692"/>
    </source>
</evidence>
<evidence type="ECO:0000256" key="5">
    <source>
        <dbReference type="ARBA" id="ARBA00023136"/>
    </source>
</evidence>
<evidence type="ECO:0000313" key="10">
    <source>
        <dbReference type="EMBL" id="SHF99124.1"/>
    </source>
</evidence>
<evidence type="ECO:0000256" key="4">
    <source>
        <dbReference type="ARBA" id="ARBA00022989"/>
    </source>
</evidence>